<dbReference type="EMBL" id="JAOQAZ010000039">
    <property type="protein sequence ID" value="KAJ4247500.1"/>
    <property type="molecule type" value="Genomic_DNA"/>
</dbReference>
<dbReference type="GO" id="GO:0005739">
    <property type="term" value="C:mitochondrion"/>
    <property type="evidence" value="ECO:0007669"/>
    <property type="project" value="TreeGrafter"/>
</dbReference>
<accession>A0A9W8RMV5</accession>
<protein>
    <recommendedName>
        <fullName evidence="3">FAD-binding PCMH-type domain-containing protein</fullName>
    </recommendedName>
</protein>
<proteinExistence type="predicted"/>
<dbReference type="GO" id="GO:0050660">
    <property type="term" value="F:flavin adenine dinucleotide binding"/>
    <property type="evidence" value="ECO:0007669"/>
    <property type="project" value="InterPro"/>
</dbReference>
<dbReference type="PANTHER" id="PTHR43762">
    <property type="entry name" value="L-GULONOLACTONE OXIDASE"/>
    <property type="match status" value="1"/>
</dbReference>
<dbReference type="InterPro" id="IPR036318">
    <property type="entry name" value="FAD-bd_PCMH-like_sf"/>
</dbReference>
<comment type="caution">
    <text evidence="1">The sequence shown here is derived from an EMBL/GenBank/DDBJ whole genome shotgun (WGS) entry which is preliminary data.</text>
</comment>
<dbReference type="OrthoDB" id="610608at2759"/>
<evidence type="ECO:0000313" key="1">
    <source>
        <dbReference type="EMBL" id="KAJ4247500.1"/>
    </source>
</evidence>
<evidence type="ECO:0000313" key="2">
    <source>
        <dbReference type="Proteomes" id="UP001152049"/>
    </source>
</evidence>
<dbReference type="Gene3D" id="3.30.465.10">
    <property type="match status" value="1"/>
</dbReference>
<name>A0A9W8RMV5_9HYPO</name>
<sequence length="215" mass="23656">MSVRCAGYRHSWSPNFGKDGQILISMIDIKTATTLPNTEALPLPESSPTELQKIDFASGKPRIPGNKLVRVGCATTNERLRRWCIDQGTVTIPLNVIMVEITLGGSNAPTCHGAGRQNMTLSDLVRKIEYVDANGNVQYVDKPEYLRAASSCFVLMGVVTHITMEFPPMSYAELAPKKMPVIQAVPPRPGLAEKDIPPALLKYWKGLSTAQKQKY</sequence>
<dbReference type="InterPro" id="IPR016169">
    <property type="entry name" value="FAD-bd_PCMH_sub2"/>
</dbReference>
<evidence type="ECO:0008006" key="3">
    <source>
        <dbReference type="Google" id="ProtNLM"/>
    </source>
</evidence>
<dbReference type="InterPro" id="IPR010031">
    <property type="entry name" value="FAD_lactone_oxidase-like"/>
</dbReference>
<dbReference type="AlphaFoldDB" id="A0A9W8RMV5"/>
<dbReference type="Proteomes" id="UP001152049">
    <property type="component" value="Unassembled WGS sequence"/>
</dbReference>
<keyword evidence="2" id="KW-1185">Reference proteome</keyword>
<dbReference type="PANTHER" id="PTHR43762:SF1">
    <property type="entry name" value="D-ARABINONO-1,4-LACTONE OXIDASE"/>
    <property type="match status" value="1"/>
</dbReference>
<gene>
    <name evidence="1" type="ORF">NW762_013177</name>
</gene>
<reference evidence="1" key="1">
    <citation type="submission" date="2022-09" db="EMBL/GenBank/DDBJ databases">
        <title>Fusarium specimens isolated from Avocado Roots.</title>
        <authorList>
            <person name="Stajich J."/>
            <person name="Roper C."/>
            <person name="Heimlech-Rivalta G."/>
        </authorList>
    </citation>
    <scope>NUCLEOTIDE SEQUENCE</scope>
    <source>
        <strain evidence="1">CF00136</strain>
    </source>
</reference>
<dbReference type="GO" id="GO:0003885">
    <property type="term" value="F:D-arabinono-1,4-lactone oxidase activity"/>
    <property type="evidence" value="ECO:0007669"/>
    <property type="project" value="TreeGrafter"/>
</dbReference>
<organism evidence="1 2">
    <name type="scientific">Fusarium torreyae</name>
    <dbReference type="NCBI Taxonomy" id="1237075"/>
    <lineage>
        <taxon>Eukaryota</taxon>
        <taxon>Fungi</taxon>
        <taxon>Dikarya</taxon>
        <taxon>Ascomycota</taxon>
        <taxon>Pezizomycotina</taxon>
        <taxon>Sordariomycetes</taxon>
        <taxon>Hypocreomycetidae</taxon>
        <taxon>Hypocreales</taxon>
        <taxon>Nectriaceae</taxon>
        <taxon>Fusarium</taxon>
    </lineage>
</organism>
<dbReference type="SUPFAM" id="SSF56176">
    <property type="entry name" value="FAD-binding/transporter-associated domain-like"/>
    <property type="match status" value="1"/>
</dbReference>